<reference evidence="1 2" key="1">
    <citation type="journal article" date="2021" name="Elife">
        <title>Chloroplast acquisition without the gene transfer in kleptoplastic sea slugs, Plakobranchus ocellatus.</title>
        <authorList>
            <person name="Maeda T."/>
            <person name="Takahashi S."/>
            <person name="Yoshida T."/>
            <person name="Shimamura S."/>
            <person name="Takaki Y."/>
            <person name="Nagai Y."/>
            <person name="Toyoda A."/>
            <person name="Suzuki Y."/>
            <person name="Arimoto A."/>
            <person name="Ishii H."/>
            <person name="Satoh N."/>
            <person name="Nishiyama T."/>
            <person name="Hasebe M."/>
            <person name="Maruyama T."/>
            <person name="Minagawa J."/>
            <person name="Obokata J."/>
            <person name="Shigenobu S."/>
        </authorList>
    </citation>
    <scope>NUCLEOTIDE SEQUENCE [LARGE SCALE GENOMIC DNA]</scope>
</reference>
<dbReference type="PANTHER" id="PTHR10773">
    <property type="entry name" value="DNA-DIRECTED RNA POLYMERASES I, II, AND III SUBUNIT RPABC2"/>
    <property type="match status" value="1"/>
</dbReference>
<evidence type="ECO:0000313" key="2">
    <source>
        <dbReference type="Proteomes" id="UP000735302"/>
    </source>
</evidence>
<dbReference type="PANTHER" id="PTHR10773:SF19">
    <property type="match status" value="1"/>
</dbReference>
<proteinExistence type="predicted"/>
<gene>
    <name evidence="1" type="ORF">PoB_002066000</name>
</gene>
<evidence type="ECO:0000313" key="1">
    <source>
        <dbReference type="EMBL" id="GFN94154.1"/>
    </source>
</evidence>
<dbReference type="Proteomes" id="UP000735302">
    <property type="component" value="Unassembled WGS sequence"/>
</dbReference>
<keyword evidence="2" id="KW-1185">Reference proteome</keyword>
<protein>
    <submittedName>
        <fullName evidence="1">Uncharacterized protein</fullName>
    </submittedName>
</protein>
<organism evidence="1 2">
    <name type="scientific">Plakobranchus ocellatus</name>
    <dbReference type="NCBI Taxonomy" id="259542"/>
    <lineage>
        <taxon>Eukaryota</taxon>
        <taxon>Metazoa</taxon>
        <taxon>Spiralia</taxon>
        <taxon>Lophotrochozoa</taxon>
        <taxon>Mollusca</taxon>
        <taxon>Gastropoda</taxon>
        <taxon>Heterobranchia</taxon>
        <taxon>Euthyneura</taxon>
        <taxon>Panpulmonata</taxon>
        <taxon>Sacoglossa</taxon>
        <taxon>Placobranchoidea</taxon>
        <taxon>Plakobranchidae</taxon>
        <taxon>Plakobranchus</taxon>
    </lineage>
</organism>
<name>A0AAV3ZG79_9GAST</name>
<dbReference type="AlphaFoldDB" id="A0AAV3ZG79"/>
<dbReference type="EMBL" id="BLXT01002413">
    <property type="protein sequence ID" value="GFN94154.1"/>
    <property type="molecule type" value="Genomic_DNA"/>
</dbReference>
<accession>A0AAV3ZG79</accession>
<comment type="caution">
    <text evidence="1">The sequence shown here is derived from an EMBL/GenBank/DDBJ whole genome shotgun (WGS) entry which is preliminary data.</text>
</comment>
<sequence>MDLQSVLLCPRTNASALYYKTKLRIHNFTIYDLITNDCAYYVWNEIDCDLTANKFATCVMDYLSLDLTPAEHILYSDGCGYQNRKVTMSSALSKFCY</sequence>